<organism evidence="2 3">
    <name type="scientific">Blautia obeum</name>
    <dbReference type="NCBI Taxonomy" id="40520"/>
    <lineage>
        <taxon>Bacteria</taxon>
        <taxon>Bacillati</taxon>
        <taxon>Bacillota</taxon>
        <taxon>Clostridia</taxon>
        <taxon>Lachnospirales</taxon>
        <taxon>Lachnospiraceae</taxon>
        <taxon>Blautia</taxon>
    </lineage>
</organism>
<reference evidence="2 3" key="1">
    <citation type="submission" date="2018-08" db="EMBL/GenBank/DDBJ databases">
        <title>A genome reference for cultivated species of the human gut microbiota.</title>
        <authorList>
            <person name="Zou Y."/>
            <person name="Xue W."/>
            <person name="Luo G."/>
        </authorList>
    </citation>
    <scope>NUCLEOTIDE SEQUENCE [LARGE SCALE GENOMIC DNA]</scope>
    <source>
        <strain evidence="2 3">AM28-23</strain>
    </source>
</reference>
<comment type="caution">
    <text evidence="2">The sequence shown here is derived from an EMBL/GenBank/DDBJ whole genome shotgun (WGS) entry which is preliminary data.</text>
</comment>
<dbReference type="RefSeq" id="WP_118048915.1">
    <property type="nucleotide sequence ID" value="NZ_CABJFK010000006.1"/>
</dbReference>
<accession>A0A414J5X3</accession>
<dbReference type="AlphaFoldDB" id="A0A414J5X3"/>
<dbReference type="Proteomes" id="UP000283745">
    <property type="component" value="Unassembled WGS sequence"/>
</dbReference>
<dbReference type="SUPFAM" id="SSF51445">
    <property type="entry name" value="(Trans)glycosidases"/>
    <property type="match status" value="1"/>
</dbReference>
<evidence type="ECO:0000313" key="2">
    <source>
        <dbReference type="EMBL" id="RHE39834.1"/>
    </source>
</evidence>
<proteinExistence type="predicted"/>
<sequence>MKIKRYGSFLSHMRRLSGCILIILLCLTLCGTLTEPVTVNAAAKPVSITSCKLKGKSRIRVTATATNTKKIHGSRCYLFALAPGSSNLSSSARPIASARKSKKMTFSCRSTQNGISLLYHSFAIASRNSRGKYTIISSKRYISNPGALASYRCRFPKAVSKKGLQINADMLEDAEELNVHNSVINIDFSQLLAPPVLQNSNYSYSWKYNGRTYWFVKDSVSYYDRQLQSLKSTSSVNSAVLLLSWRDDLKGLIYPQGRYKGHSFYAWNTVDSSARNQLQATLNFLARRYSSTNGKYGRIVNWIVGNEVNNYRTYNYAGSKTLNQYAKIYADQFRLAYNTLTSVYSNARVYISLDHLWNTNNVSGTFASKKMLDKFASKLRAGGNISWNLAYHPYSSPLTEPRFWANTNRQITKSLSSPVINMGNIHILTNYIRQKYGSKTRIILSEQGYTSVQNGKNVEKLQAAAIAYSYLLSESNNMIDSIIIHRQVDHRDEIRQGLNLGLWTTSAGSSSPEHAKSKKFSWNIYKYMDTSRSNSETKSLTSAIGATSWKQLIPSYSSKLYNKVSCTIGKLTQVNGYKKTGSVSGSWTFYGASRRFSKKGDIFTVYRDASRNQNISWGYTQSFKKKLNVSSSPRFCTTLRVTGANKSSVQIKLRFFSGKQYFECTQNVPASRIVHLSTSLAKWKYRKKITKIQILAQPVNGASWKSGARFELTAPVLSR</sequence>
<dbReference type="InterPro" id="IPR043780">
    <property type="entry name" value="DUF5722"/>
</dbReference>
<dbReference type="InterPro" id="IPR017853">
    <property type="entry name" value="GH"/>
</dbReference>
<protein>
    <recommendedName>
        <fullName evidence="1">DUF5722 domain-containing protein</fullName>
    </recommendedName>
</protein>
<dbReference type="Gene3D" id="3.20.20.80">
    <property type="entry name" value="Glycosidases"/>
    <property type="match status" value="1"/>
</dbReference>
<dbReference type="EMBL" id="QSKF01000006">
    <property type="protein sequence ID" value="RHE39834.1"/>
    <property type="molecule type" value="Genomic_DNA"/>
</dbReference>
<name>A0A414J5X3_9FIRM</name>
<evidence type="ECO:0000259" key="1">
    <source>
        <dbReference type="Pfam" id="PF18989"/>
    </source>
</evidence>
<feature type="domain" description="DUF5722" evidence="1">
    <location>
        <begin position="155"/>
        <end position="551"/>
    </location>
</feature>
<dbReference type="Pfam" id="PF18989">
    <property type="entry name" value="DUF5722"/>
    <property type="match status" value="1"/>
</dbReference>
<gene>
    <name evidence="2" type="ORF">DW740_08685</name>
</gene>
<evidence type="ECO:0000313" key="3">
    <source>
        <dbReference type="Proteomes" id="UP000283745"/>
    </source>
</evidence>